<feature type="transmembrane region" description="Helical" evidence="1">
    <location>
        <begin position="54"/>
        <end position="74"/>
    </location>
</feature>
<evidence type="ECO:0000256" key="1">
    <source>
        <dbReference type="SAM" id="Phobius"/>
    </source>
</evidence>
<evidence type="ECO:0008006" key="4">
    <source>
        <dbReference type="Google" id="ProtNLM"/>
    </source>
</evidence>
<name>A0A2A4T762_9DELT</name>
<accession>A0A2A4T762</accession>
<evidence type="ECO:0000313" key="3">
    <source>
        <dbReference type="Proteomes" id="UP000218113"/>
    </source>
</evidence>
<gene>
    <name evidence="2" type="ORF">COB67_04205</name>
</gene>
<organism evidence="2 3">
    <name type="scientific">SAR324 cluster bacterium</name>
    <dbReference type="NCBI Taxonomy" id="2024889"/>
    <lineage>
        <taxon>Bacteria</taxon>
        <taxon>Deltaproteobacteria</taxon>
        <taxon>SAR324 cluster</taxon>
    </lineage>
</organism>
<reference evidence="3" key="1">
    <citation type="submission" date="2017-08" db="EMBL/GenBank/DDBJ databases">
        <title>A dynamic microbial community with high functional redundancy inhabits the cold, oxic subseafloor aquifer.</title>
        <authorList>
            <person name="Tully B.J."/>
            <person name="Wheat C.G."/>
            <person name="Glazer B.T."/>
            <person name="Huber J.A."/>
        </authorList>
    </citation>
    <scope>NUCLEOTIDE SEQUENCE [LARGE SCALE GENOMIC DNA]</scope>
</reference>
<dbReference type="AlphaFoldDB" id="A0A2A4T762"/>
<comment type="caution">
    <text evidence="2">The sequence shown here is derived from an EMBL/GenBank/DDBJ whole genome shotgun (WGS) entry which is preliminary data.</text>
</comment>
<sequence>MALVLIFLIVHFIKGDPLAIPLAILFLLITMTFPIILKPFALCWFGISHIMGTVVSNIFLSLIFFLIVTPMGLIRRIGGADSMQLKKWKNGTESVFTIRESKIDFNSLRKPY</sequence>
<dbReference type="Proteomes" id="UP000218113">
    <property type="component" value="Unassembled WGS sequence"/>
</dbReference>
<protein>
    <recommendedName>
        <fullName evidence="4">SxtJ</fullName>
    </recommendedName>
</protein>
<keyword evidence="1" id="KW-0472">Membrane</keyword>
<evidence type="ECO:0000313" key="2">
    <source>
        <dbReference type="EMBL" id="PCI29362.1"/>
    </source>
</evidence>
<proteinExistence type="predicted"/>
<keyword evidence="1" id="KW-1133">Transmembrane helix</keyword>
<keyword evidence="1" id="KW-0812">Transmembrane</keyword>
<dbReference type="EMBL" id="NVSR01000015">
    <property type="protein sequence ID" value="PCI29362.1"/>
    <property type="molecule type" value="Genomic_DNA"/>
</dbReference>